<comment type="caution">
    <text evidence="1">The sequence shown here is derived from an EMBL/GenBank/DDBJ whole genome shotgun (WGS) entry which is preliminary data.</text>
</comment>
<dbReference type="EMBL" id="CAJVPT010035548">
    <property type="protein sequence ID" value="CAG8711684.1"/>
    <property type="molecule type" value="Genomic_DNA"/>
</dbReference>
<keyword evidence="2" id="KW-1185">Reference proteome</keyword>
<name>A0ACA9PMP9_9GLOM</name>
<sequence>KCTPEKIFHPANLQDLREVVIQAKENKKKIRCAASGHTWSSLSVTSGYLVVVDNLNAIEIKFNEKLDSWTVSVEAGVYLKNLDKALRSHDPPLSMDSSVVLNTVTAGADGELREFSDDIDEIEMSAARVNLGLLGIIYKLTFIVEPMFKLRMIDIIEPMSSIWNSPSLKSLVDSSDSIEVFYWPFNSSGLKPENDKIWIKQYLRTMDMPTVDAVEEKTKQVFQSHELEFGDYLYDFMAKEPKSTPFLDHLLFTTAINHQADQILEAPDAIHWQAGIDAIKCQDLEFAIKLDKEFKIAIEEIYEYAAKKIYPLNLSVEFRINKSSQNLLAPTYDPDPNAYFILIEVLSVNGTEHFQEFSIELAKRWMELYDARPHWAKLWEHVPEIIPYIKKHLGERGKKFENIRNKYDPEQMFFDNKSLKEILLD</sequence>
<organism evidence="1 2">
    <name type="scientific">Acaulospora colombiana</name>
    <dbReference type="NCBI Taxonomy" id="27376"/>
    <lineage>
        <taxon>Eukaryota</taxon>
        <taxon>Fungi</taxon>
        <taxon>Fungi incertae sedis</taxon>
        <taxon>Mucoromycota</taxon>
        <taxon>Glomeromycotina</taxon>
        <taxon>Glomeromycetes</taxon>
        <taxon>Diversisporales</taxon>
        <taxon>Acaulosporaceae</taxon>
        <taxon>Acaulospora</taxon>
    </lineage>
</organism>
<feature type="non-terminal residue" evidence="1">
    <location>
        <position position="1"/>
    </location>
</feature>
<dbReference type="Proteomes" id="UP000789525">
    <property type="component" value="Unassembled WGS sequence"/>
</dbReference>
<proteinExistence type="predicted"/>
<gene>
    <name evidence="1" type="ORF">ACOLOM_LOCUS10703</name>
</gene>
<accession>A0ACA9PMP9</accession>
<evidence type="ECO:0000313" key="2">
    <source>
        <dbReference type="Proteomes" id="UP000789525"/>
    </source>
</evidence>
<reference evidence="1" key="1">
    <citation type="submission" date="2021-06" db="EMBL/GenBank/DDBJ databases">
        <authorList>
            <person name="Kallberg Y."/>
            <person name="Tangrot J."/>
            <person name="Rosling A."/>
        </authorList>
    </citation>
    <scope>NUCLEOTIDE SEQUENCE</scope>
    <source>
        <strain evidence="1">CL356</strain>
    </source>
</reference>
<protein>
    <submittedName>
        <fullName evidence="1">14618_t:CDS:1</fullName>
    </submittedName>
</protein>
<evidence type="ECO:0000313" key="1">
    <source>
        <dbReference type="EMBL" id="CAG8711684.1"/>
    </source>
</evidence>